<evidence type="ECO:0000256" key="6">
    <source>
        <dbReference type="SAM" id="MobiDB-lite"/>
    </source>
</evidence>
<dbReference type="Gene3D" id="3.10.50.40">
    <property type="match status" value="2"/>
</dbReference>
<gene>
    <name evidence="9" type="ORF">GCM10010503_28160</name>
</gene>
<dbReference type="Proteomes" id="UP000620224">
    <property type="component" value="Unassembled WGS sequence"/>
</dbReference>
<proteinExistence type="predicted"/>
<evidence type="ECO:0000313" key="9">
    <source>
        <dbReference type="EMBL" id="GGW49669.1"/>
    </source>
</evidence>
<dbReference type="AlphaFoldDB" id="A0A918J5Q7"/>
<dbReference type="EC" id="5.2.1.8" evidence="2 5"/>
<dbReference type="InterPro" id="IPR001179">
    <property type="entry name" value="PPIase_FKBP_dom"/>
</dbReference>
<dbReference type="SUPFAM" id="SSF54534">
    <property type="entry name" value="FKBP-like"/>
    <property type="match status" value="2"/>
</dbReference>
<accession>A0A918J5Q7</accession>
<dbReference type="InterPro" id="IPR046357">
    <property type="entry name" value="PPIase_dom_sf"/>
</dbReference>
<keyword evidence="7" id="KW-0732">Signal</keyword>
<dbReference type="GO" id="GO:0003755">
    <property type="term" value="F:peptidyl-prolyl cis-trans isomerase activity"/>
    <property type="evidence" value="ECO:0007669"/>
    <property type="project" value="UniProtKB-KW"/>
</dbReference>
<dbReference type="PROSITE" id="PS51257">
    <property type="entry name" value="PROKAR_LIPOPROTEIN"/>
    <property type="match status" value="1"/>
</dbReference>
<dbReference type="PROSITE" id="PS50059">
    <property type="entry name" value="FKBP_PPIASE"/>
    <property type="match status" value="2"/>
</dbReference>
<dbReference type="RefSeq" id="WP_190015632.1">
    <property type="nucleotide sequence ID" value="NZ_BMUE01000005.1"/>
</dbReference>
<feature type="domain" description="PPIase FKBP-type" evidence="8">
    <location>
        <begin position="94"/>
        <end position="184"/>
    </location>
</feature>
<evidence type="ECO:0000256" key="4">
    <source>
        <dbReference type="ARBA" id="ARBA00023235"/>
    </source>
</evidence>
<evidence type="ECO:0000313" key="10">
    <source>
        <dbReference type="Proteomes" id="UP000620224"/>
    </source>
</evidence>
<feature type="domain" description="PPIase FKBP-type" evidence="8">
    <location>
        <begin position="248"/>
        <end position="339"/>
    </location>
</feature>
<keyword evidence="4 5" id="KW-0413">Isomerase</keyword>
<evidence type="ECO:0000256" key="3">
    <source>
        <dbReference type="ARBA" id="ARBA00023110"/>
    </source>
</evidence>
<evidence type="ECO:0000256" key="7">
    <source>
        <dbReference type="SAM" id="SignalP"/>
    </source>
</evidence>
<organism evidence="9 10">
    <name type="scientific">Streptomyces lucensis JCM 4490</name>
    <dbReference type="NCBI Taxonomy" id="1306176"/>
    <lineage>
        <taxon>Bacteria</taxon>
        <taxon>Bacillati</taxon>
        <taxon>Actinomycetota</taxon>
        <taxon>Actinomycetes</taxon>
        <taxon>Kitasatosporales</taxon>
        <taxon>Streptomycetaceae</taxon>
        <taxon>Streptomyces</taxon>
    </lineage>
</organism>
<sequence>MRRRSLLLAALPAGLVTLAGCGDDKSDSGKASGSPSPSASSVPPPKIVDGPLPTVTDGTKFGEKPKVAKGTGEPSKNLAVKTLIAGSGRTVAENEFIQAHYLGQIWDTGHVFDNSYDRKRPLLLQLAQGTIIDGWRYALTGKKTGSRIEIAVPPKWGYGESGEPRAGIKGTDTLVFVIDLIDSFNSKSSAKGKPVAQKVAQGEHALPTVDTNTDGKLPKVTVDKKAAPPRKLTSVYVLEGDGEEVKADQTLLCQFQCVVWESGKTYRQTYGSGRLSEIALQQMQQTVKGLAQGLTGKKVGSRVLVVVPPELGYGDNPPSGGVVKKDSTLVFTVDILAAM</sequence>
<reference evidence="9" key="1">
    <citation type="journal article" date="2014" name="Int. J. Syst. Evol. Microbiol.">
        <title>Complete genome sequence of Corynebacterium casei LMG S-19264T (=DSM 44701T), isolated from a smear-ripened cheese.</title>
        <authorList>
            <consortium name="US DOE Joint Genome Institute (JGI-PGF)"/>
            <person name="Walter F."/>
            <person name="Albersmeier A."/>
            <person name="Kalinowski J."/>
            <person name="Ruckert C."/>
        </authorList>
    </citation>
    <scope>NUCLEOTIDE SEQUENCE</scope>
    <source>
        <strain evidence="9">JCM 4490</strain>
    </source>
</reference>
<evidence type="ECO:0000259" key="8">
    <source>
        <dbReference type="PROSITE" id="PS50059"/>
    </source>
</evidence>
<dbReference type="PANTHER" id="PTHR45779">
    <property type="entry name" value="PEPTIDYLPROLYL ISOMERASE"/>
    <property type="match status" value="1"/>
</dbReference>
<keyword evidence="10" id="KW-1185">Reference proteome</keyword>
<protein>
    <recommendedName>
        <fullName evidence="2 5">peptidylprolyl isomerase</fullName>
        <ecNumber evidence="2 5">5.2.1.8</ecNumber>
    </recommendedName>
</protein>
<comment type="caution">
    <text evidence="9">The sequence shown here is derived from an EMBL/GenBank/DDBJ whole genome shotgun (WGS) entry which is preliminary data.</text>
</comment>
<dbReference type="Pfam" id="PF00254">
    <property type="entry name" value="FKBP_C"/>
    <property type="match status" value="2"/>
</dbReference>
<keyword evidence="3 5" id="KW-0697">Rotamase</keyword>
<dbReference type="InterPro" id="IPR044609">
    <property type="entry name" value="FKBP2/11"/>
</dbReference>
<evidence type="ECO:0000256" key="1">
    <source>
        <dbReference type="ARBA" id="ARBA00000971"/>
    </source>
</evidence>
<name>A0A918J5Q7_9ACTN</name>
<evidence type="ECO:0000256" key="2">
    <source>
        <dbReference type="ARBA" id="ARBA00013194"/>
    </source>
</evidence>
<feature type="signal peptide" evidence="7">
    <location>
        <begin position="1"/>
        <end position="19"/>
    </location>
</feature>
<comment type="catalytic activity">
    <reaction evidence="1 5">
        <text>[protein]-peptidylproline (omega=180) = [protein]-peptidylproline (omega=0)</text>
        <dbReference type="Rhea" id="RHEA:16237"/>
        <dbReference type="Rhea" id="RHEA-COMP:10747"/>
        <dbReference type="Rhea" id="RHEA-COMP:10748"/>
        <dbReference type="ChEBI" id="CHEBI:83833"/>
        <dbReference type="ChEBI" id="CHEBI:83834"/>
        <dbReference type="EC" id="5.2.1.8"/>
    </reaction>
</comment>
<reference evidence="9" key="2">
    <citation type="submission" date="2020-09" db="EMBL/GenBank/DDBJ databases">
        <authorList>
            <person name="Sun Q."/>
            <person name="Ohkuma M."/>
        </authorList>
    </citation>
    <scope>NUCLEOTIDE SEQUENCE</scope>
    <source>
        <strain evidence="9">JCM 4490</strain>
    </source>
</reference>
<feature type="compositionally biased region" description="Low complexity" evidence="6">
    <location>
        <begin position="29"/>
        <end position="41"/>
    </location>
</feature>
<feature type="region of interest" description="Disordered" evidence="6">
    <location>
        <begin position="22"/>
        <end position="73"/>
    </location>
</feature>
<evidence type="ECO:0000256" key="5">
    <source>
        <dbReference type="PROSITE-ProRule" id="PRU00277"/>
    </source>
</evidence>
<dbReference type="PANTHER" id="PTHR45779:SF7">
    <property type="entry name" value="PEPTIDYLPROLYL ISOMERASE"/>
    <property type="match status" value="1"/>
</dbReference>
<feature type="chain" id="PRO_5039224539" description="peptidylprolyl isomerase" evidence="7">
    <location>
        <begin position="20"/>
        <end position="339"/>
    </location>
</feature>
<dbReference type="EMBL" id="BMUE01000005">
    <property type="protein sequence ID" value="GGW49669.1"/>
    <property type="molecule type" value="Genomic_DNA"/>
</dbReference>